<dbReference type="InterPro" id="IPR009071">
    <property type="entry name" value="HMG_box_dom"/>
</dbReference>
<dbReference type="EMBL" id="GL377303">
    <property type="protein sequence ID" value="EFJ00634.1"/>
    <property type="molecule type" value="Genomic_DNA"/>
</dbReference>
<feature type="region of interest" description="Disordered" evidence="4">
    <location>
        <begin position="330"/>
        <end position="412"/>
    </location>
</feature>
<keyword evidence="2" id="KW-0804">Transcription</keyword>
<feature type="region of interest" description="Disordered" evidence="4">
    <location>
        <begin position="1"/>
        <end position="130"/>
    </location>
</feature>
<evidence type="ECO:0000256" key="3">
    <source>
        <dbReference type="PROSITE-ProRule" id="PRU00267"/>
    </source>
</evidence>
<name>D8PTI4_SCHCM</name>
<dbReference type="AlphaFoldDB" id="D8PTI4"/>
<dbReference type="GO" id="GO:0000978">
    <property type="term" value="F:RNA polymerase II cis-regulatory region sequence-specific DNA binding"/>
    <property type="evidence" value="ECO:0007669"/>
    <property type="project" value="TreeGrafter"/>
</dbReference>
<dbReference type="InParanoid" id="D8PTI4"/>
<dbReference type="PROSITE" id="PS50118">
    <property type="entry name" value="HMG_BOX_2"/>
    <property type="match status" value="1"/>
</dbReference>
<dbReference type="Pfam" id="PF00505">
    <property type="entry name" value="HMG_box"/>
    <property type="match status" value="1"/>
</dbReference>
<dbReference type="GO" id="GO:0001228">
    <property type="term" value="F:DNA-binding transcription activator activity, RNA polymerase II-specific"/>
    <property type="evidence" value="ECO:0007669"/>
    <property type="project" value="TreeGrafter"/>
</dbReference>
<dbReference type="OMA" id="PAYNHIA"/>
<dbReference type="Proteomes" id="UP000007431">
    <property type="component" value="Unassembled WGS sequence"/>
</dbReference>
<dbReference type="GeneID" id="9597015"/>
<dbReference type="PANTHER" id="PTHR10270">
    <property type="entry name" value="SOX TRANSCRIPTION FACTOR"/>
    <property type="match status" value="1"/>
</dbReference>
<dbReference type="GO" id="GO:0005634">
    <property type="term" value="C:nucleus"/>
    <property type="evidence" value="ECO:0007669"/>
    <property type="project" value="UniProtKB-UniRule"/>
</dbReference>
<dbReference type="InterPro" id="IPR036910">
    <property type="entry name" value="HMG_box_dom_sf"/>
</dbReference>
<protein>
    <recommendedName>
        <fullName evidence="5">HMG box domain-containing protein</fullName>
    </recommendedName>
</protein>
<keyword evidence="1 3" id="KW-0238">DNA-binding</keyword>
<gene>
    <name evidence="6" type="ORF">SCHCODRAFT_255799</name>
</gene>
<sequence>MPVLRTRDTSSRPLEVTTDAPEVPTVAIVSPTPRAFTFPPDNHLDDSPYSTPSSSPFEPELSPSQRTSSPASFPSASTSATPGPAPAPLTPFGAAPLPSPSRAHQVHRRQVSDSSVDRRPKKGDEDYIKRPENAFILFRRKCVEERAQRDPNGAPLPKKQRQADLSKTISAQWKALSSDERQYWEALAREKKREHEQQYPGYVYRPQRVPKRKTLERRRAAAAAAQAQQAGKHSGDDDEYVPPAAAGSVRRSESSDAALPARYSFVVPMRTHGRSVSAPTPPPYQSITVPRVYARTPDANADAPSLLPLLQGRPGFDYVPPSFGQAATQFGRPPQGFEPQLPQPPHPHQWPQATTYQEPSYTSMPQEYAPPTQEYHHNGWAQDAPMLSPASSTGPATPTSQHHVSDFAEDKRRADLDSRLEQQLTAQAQQQQYAGQTYEPYPFTNPFAPESQQPQQQGFDLAPVSPNEQAPFIQQPTDQFSSPAYSPEEQFNGAESFNAADTSSFNTCDNGQFSNAYPQYDSALFANDGSSFPADGPGYNWWPPSSDVFAPDDFDINAIPGVQLDVSRFDDGQPAFGGEAAQFGDAGFGGGEFNVSGSKATFASEWGQQDMGFGQGQEQYQAEWATEQQYHVQEYATSPVAANAPTTGV</sequence>
<feature type="region of interest" description="Disordered" evidence="4">
    <location>
        <begin position="146"/>
        <end position="167"/>
    </location>
</feature>
<dbReference type="SUPFAM" id="SSF47095">
    <property type="entry name" value="HMG-box"/>
    <property type="match status" value="1"/>
</dbReference>
<feature type="region of interest" description="Disordered" evidence="4">
    <location>
        <begin position="191"/>
        <end position="257"/>
    </location>
</feature>
<evidence type="ECO:0000313" key="7">
    <source>
        <dbReference type="Proteomes" id="UP000007431"/>
    </source>
</evidence>
<dbReference type="SMART" id="SM00398">
    <property type="entry name" value="HMG"/>
    <property type="match status" value="1"/>
</dbReference>
<organism evidence="7">
    <name type="scientific">Schizophyllum commune (strain H4-8 / FGSC 9210)</name>
    <name type="common">Split gill fungus</name>
    <dbReference type="NCBI Taxonomy" id="578458"/>
    <lineage>
        <taxon>Eukaryota</taxon>
        <taxon>Fungi</taxon>
        <taxon>Dikarya</taxon>
        <taxon>Basidiomycota</taxon>
        <taxon>Agaricomycotina</taxon>
        <taxon>Agaricomycetes</taxon>
        <taxon>Agaricomycetidae</taxon>
        <taxon>Agaricales</taxon>
        <taxon>Schizophyllaceae</taxon>
        <taxon>Schizophyllum</taxon>
    </lineage>
</organism>
<feature type="compositionally biased region" description="Basic and acidic residues" evidence="4">
    <location>
        <begin position="1"/>
        <end position="10"/>
    </location>
</feature>
<feature type="compositionally biased region" description="Low complexity" evidence="4">
    <location>
        <begin position="47"/>
        <end position="82"/>
    </location>
</feature>
<dbReference type="VEuPathDB" id="FungiDB:SCHCODRAFT_02045557"/>
<evidence type="ECO:0000313" key="6">
    <source>
        <dbReference type="EMBL" id="EFJ00634.1"/>
    </source>
</evidence>
<dbReference type="GO" id="GO:0030154">
    <property type="term" value="P:cell differentiation"/>
    <property type="evidence" value="ECO:0007669"/>
    <property type="project" value="TreeGrafter"/>
</dbReference>
<feature type="DNA-binding region" description="HMG box" evidence="3">
    <location>
        <begin position="128"/>
        <end position="203"/>
    </location>
</feature>
<dbReference type="OrthoDB" id="6247875at2759"/>
<feature type="compositionally biased region" description="Polar residues" evidence="4">
    <location>
        <begin position="353"/>
        <end position="365"/>
    </location>
</feature>
<feature type="compositionally biased region" description="Low complexity" evidence="4">
    <location>
        <begin position="221"/>
        <end position="230"/>
    </location>
</feature>
<dbReference type="eggNOG" id="KOG0527">
    <property type="taxonomic scope" value="Eukaryota"/>
</dbReference>
<dbReference type="InterPro" id="IPR050140">
    <property type="entry name" value="SRY-related_HMG-box_TF-like"/>
</dbReference>
<feature type="compositionally biased region" description="Basic and acidic residues" evidence="4">
    <location>
        <begin position="403"/>
        <end position="412"/>
    </location>
</feature>
<dbReference type="HOGENOM" id="CLU_508083_0_0_1"/>
<evidence type="ECO:0000259" key="5">
    <source>
        <dbReference type="PROSITE" id="PS50118"/>
    </source>
</evidence>
<dbReference type="CDD" id="cd01389">
    <property type="entry name" value="HMG-box_ROX1-like"/>
    <property type="match status" value="1"/>
</dbReference>
<dbReference type="RefSeq" id="XP_003035536.1">
    <property type="nucleotide sequence ID" value="XM_003035490.1"/>
</dbReference>
<feature type="compositionally biased region" description="Polar residues" evidence="4">
    <location>
        <begin position="389"/>
        <end position="402"/>
    </location>
</feature>
<keyword evidence="3" id="KW-0539">Nucleus</keyword>
<dbReference type="KEGG" id="scm:SCHCO_02045557"/>
<evidence type="ECO:0000256" key="2">
    <source>
        <dbReference type="ARBA" id="ARBA00023163"/>
    </source>
</evidence>
<feature type="domain" description="HMG box" evidence="5">
    <location>
        <begin position="128"/>
        <end position="203"/>
    </location>
</feature>
<feature type="region of interest" description="Disordered" evidence="4">
    <location>
        <begin position="438"/>
        <end position="468"/>
    </location>
</feature>
<reference evidence="6 7" key="1">
    <citation type="journal article" date="2010" name="Nat. Biotechnol.">
        <title>Genome sequence of the model mushroom Schizophyllum commune.</title>
        <authorList>
            <person name="Ohm R.A."/>
            <person name="de Jong J.F."/>
            <person name="Lugones L.G."/>
            <person name="Aerts A."/>
            <person name="Kothe E."/>
            <person name="Stajich J.E."/>
            <person name="de Vries R.P."/>
            <person name="Record E."/>
            <person name="Levasseur A."/>
            <person name="Baker S.E."/>
            <person name="Bartholomew K.A."/>
            <person name="Coutinho P.M."/>
            <person name="Erdmann S."/>
            <person name="Fowler T.J."/>
            <person name="Gathman A.C."/>
            <person name="Lombard V."/>
            <person name="Henrissat B."/>
            <person name="Knabe N."/>
            <person name="Kuees U."/>
            <person name="Lilly W.W."/>
            <person name="Lindquist E."/>
            <person name="Lucas S."/>
            <person name="Magnuson J.K."/>
            <person name="Piumi F."/>
            <person name="Raudaskoski M."/>
            <person name="Salamov A."/>
            <person name="Schmutz J."/>
            <person name="Schwarze F.W.M.R."/>
            <person name="vanKuyk P.A."/>
            <person name="Horton J.S."/>
            <person name="Grigoriev I.V."/>
            <person name="Woesten H.A.B."/>
        </authorList>
    </citation>
    <scope>NUCLEOTIDE SEQUENCE [LARGE SCALE GENOMIC DNA]</scope>
    <source>
        <strain evidence="7">H4-8 / FGSC 9210</strain>
    </source>
</reference>
<dbReference type="Gene3D" id="1.10.30.10">
    <property type="entry name" value="High mobility group box domain"/>
    <property type="match status" value="1"/>
</dbReference>
<evidence type="ECO:0000256" key="4">
    <source>
        <dbReference type="SAM" id="MobiDB-lite"/>
    </source>
</evidence>
<dbReference type="PANTHER" id="PTHR10270:SF161">
    <property type="entry name" value="SEX-DETERMINING REGION Y PROTEIN"/>
    <property type="match status" value="1"/>
</dbReference>
<keyword evidence="7" id="KW-1185">Reference proteome</keyword>
<evidence type="ECO:0000256" key="1">
    <source>
        <dbReference type="ARBA" id="ARBA00023125"/>
    </source>
</evidence>
<proteinExistence type="predicted"/>
<feature type="compositionally biased region" description="Basic and acidic residues" evidence="4">
    <location>
        <begin position="115"/>
        <end position="130"/>
    </location>
</feature>
<accession>D8PTI4</accession>
<dbReference type="GO" id="GO:0000122">
    <property type="term" value="P:negative regulation of transcription by RNA polymerase II"/>
    <property type="evidence" value="ECO:0007669"/>
    <property type="project" value="TreeGrafter"/>
</dbReference>